<dbReference type="EMBL" id="AZGM01000022">
    <property type="protein sequence ID" value="KRM29512.1"/>
    <property type="molecule type" value="Genomic_DNA"/>
</dbReference>
<dbReference type="Proteomes" id="UP000051412">
    <property type="component" value="Unassembled WGS sequence"/>
</dbReference>
<dbReference type="RefSeq" id="WP_047769397.1">
    <property type="nucleotide sequence ID" value="NZ_AZGM01000022.1"/>
</dbReference>
<protein>
    <recommendedName>
        <fullName evidence="3">ArpU family transcriptional regulator</fullName>
    </recommendedName>
</protein>
<accession>A0A0R1XH55</accession>
<organism evidence="1 2">
    <name type="scientific">Limosilactobacillus panis DSM 6035</name>
    <dbReference type="NCBI Taxonomy" id="1423782"/>
    <lineage>
        <taxon>Bacteria</taxon>
        <taxon>Bacillati</taxon>
        <taxon>Bacillota</taxon>
        <taxon>Bacilli</taxon>
        <taxon>Lactobacillales</taxon>
        <taxon>Lactobacillaceae</taxon>
        <taxon>Limosilactobacillus</taxon>
    </lineage>
</organism>
<comment type="caution">
    <text evidence="1">The sequence shown here is derived from an EMBL/GenBank/DDBJ whole genome shotgun (WGS) entry which is preliminary data.</text>
</comment>
<gene>
    <name evidence="1" type="ORF">FD32_GL001265</name>
</gene>
<dbReference type="PATRIC" id="fig|1423782.4.peg.1322"/>
<evidence type="ECO:0000313" key="2">
    <source>
        <dbReference type="Proteomes" id="UP000051412"/>
    </source>
</evidence>
<keyword evidence="2" id="KW-1185">Reference proteome</keyword>
<reference evidence="1 2" key="1">
    <citation type="journal article" date="2015" name="Genome Announc.">
        <title>Expanding the biotechnology potential of lactobacilli through comparative genomics of 213 strains and associated genera.</title>
        <authorList>
            <person name="Sun Z."/>
            <person name="Harris H.M."/>
            <person name="McCann A."/>
            <person name="Guo C."/>
            <person name="Argimon S."/>
            <person name="Zhang W."/>
            <person name="Yang X."/>
            <person name="Jeffery I.B."/>
            <person name="Cooney J.C."/>
            <person name="Kagawa T.F."/>
            <person name="Liu W."/>
            <person name="Song Y."/>
            <person name="Salvetti E."/>
            <person name="Wrobel A."/>
            <person name="Rasinkangas P."/>
            <person name="Parkhill J."/>
            <person name="Rea M.C."/>
            <person name="O'Sullivan O."/>
            <person name="Ritari J."/>
            <person name="Douillard F.P."/>
            <person name="Paul Ross R."/>
            <person name="Yang R."/>
            <person name="Briner A.E."/>
            <person name="Felis G.E."/>
            <person name="de Vos W.M."/>
            <person name="Barrangou R."/>
            <person name="Klaenhammer T.R."/>
            <person name="Caufield P.W."/>
            <person name="Cui Y."/>
            <person name="Zhang H."/>
            <person name="O'Toole P.W."/>
        </authorList>
    </citation>
    <scope>NUCLEOTIDE SEQUENCE [LARGE SCALE GENOMIC DNA]</scope>
    <source>
        <strain evidence="1 2">DSM 6035</strain>
    </source>
</reference>
<dbReference type="AlphaFoldDB" id="A0A0R1XH55"/>
<evidence type="ECO:0000313" key="1">
    <source>
        <dbReference type="EMBL" id="KRM29512.1"/>
    </source>
</evidence>
<sequence length="131" mass="15148">MSIIPTIDEKAAANSAKDYLKQFKGWQLVSLRLDDNNPRATAQAQREHVKAMFELQERQNIIKAISKDDQASGIILDQRFIRQHSTKRTLAELAAKHHSITEGNFYHRQRKALLMAYYLIPTDQVKLVRCE</sequence>
<evidence type="ECO:0008006" key="3">
    <source>
        <dbReference type="Google" id="ProtNLM"/>
    </source>
</evidence>
<dbReference type="OrthoDB" id="2316013at2"/>
<proteinExistence type="predicted"/>
<name>A0A0R1XH55_9LACO</name>